<dbReference type="HOGENOM" id="CLU_122989_0_1_1"/>
<dbReference type="AlphaFoldDB" id="W2RZB1"/>
<dbReference type="PANTHER" id="PTHR28207:SF1">
    <property type="entry name" value="ATP SYNTHASE SUBUNIT H, MITOCHONDRIAL"/>
    <property type="match status" value="1"/>
</dbReference>
<evidence type="ECO:0008006" key="4">
    <source>
        <dbReference type="Google" id="ProtNLM"/>
    </source>
</evidence>
<dbReference type="PANTHER" id="PTHR28207">
    <property type="entry name" value="ATP SYNTHASE SUBUNIT H, MITOCHONDRIAL"/>
    <property type="match status" value="1"/>
</dbReference>
<dbReference type="InterPro" id="IPR019711">
    <property type="entry name" value="ATP_synth_F0_suH"/>
</dbReference>
<dbReference type="InParanoid" id="W2RZB1"/>
<dbReference type="RefSeq" id="XP_008715622.1">
    <property type="nucleotide sequence ID" value="XM_008717400.1"/>
</dbReference>
<dbReference type="Proteomes" id="UP000030752">
    <property type="component" value="Unassembled WGS sequence"/>
</dbReference>
<dbReference type="EMBL" id="KB822719">
    <property type="protein sequence ID" value="ETN41113.1"/>
    <property type="molecule type" value="Genomic_DNA"/>
</dbReference>
<dbReference type="GeneID" id="19970387"/>
<dbReference type="OrthoDB" id="274752at2759"/>
<evidence type="ECO:0000256" key="1">
    <source>
        <dbReference type="SAM" id="MobiDB-lite"/>
    </source>
</evidence>
<dbReference type="eggNOG" id="ENOG502SDW5">
    <property type="taxonomic scope" value="Eukaryota"/>
</dbReference>
<name>W2RZB1_CYPE1</name>
<proteinExistence type="predicted"/>
<dbReference type="STRING" id="1220924.W2RZB1"/>
<organism evidence="2 3">
    <name type="scientific">Cyphellophora europaea (strain CBS 101466)</name>
    <name type="common">Phialophora europaea</name>
    <dbReference type="NCBI Taxonomy" id="1220924"/>
    <lineage>
        <taxon>Eukaryota</taxon>
        <taxon>Fungi</taxon>
        <taxon>Dikarya</taxon>
        <taxon>Ascomycota</taxon>
        <taxon>Pezizomycotina</taxon>
        <taxon>Eurotiomycetes</taxon>
        <taxon>Chaetothyriomycetidae</taxon>
        <taxon>Chaetothyriales</taxon>
        <taxon>Cyphellophoraceae</taxon>
        <taxon>Cyphellophora</taxon>
    </lineage>
</organism>
<feature type="region of interest" description="Disordered" evidence="1">
    <location>
        <begin position="49"/>
        <end position="123"/>
    </location>
</feature>
<evidence type="ECO:0000313" key="2">
    <source>
        <dbReference type="EMBL" id="ETN41113.1"/>
    </source>
</evidence>
<dbReference type="VEuPathDB" id="FungiDB:HMPREF1541_03048"/>
<reference evidence="2 3" key="1">
    <citation type="submission" date="2013-03" db="EMBL/GenBank/DDBJ databases">
        <title>The Genome Sequence of Phialophora europaea CBS 101466.</title>
        <authorList>
            <consortium name="The Broad Institute Genomics Platform"/>
            <person name="Cuomo C."/>
            <person name="de Hoog S."/>
            <person name="Gorbushina A."/>
            <person name="Walker B."/>
            <person name="Young S.K."/>
            <person name="Zeng Q."/>
            <person name="Gargeya S."/>
            <person name="Fitzgerald M."/>
            <person name="Haas B."/>
            <person name="Abouelleil A."/>
            <person name="Allen A.W."/>
            <person name="Alvarado L."/>
            <person name="Arachchi H.M."/>
            <person name="Berlin A.M."/>
            <person name="Chapman S.B."/>
            <person name="Gainer-Dewar J."/>
            <person name="Goldberg J."/>
            <person name="Griggs A."/>
            <person name="Gujja S."/>
            <person name="Hansen M."/>
            <person name="Howarth C."/>
            <person name="Imamovic A."/>
            <person name="Ireland A."/>
            <person name="Larimer J."/>
            <person name="McCowan C."/>
            <person name="Murphy C."/>
            <person name="Pearson M."/>
            <person name="Poon T.W."/>
            <person name="Priest M."/>
            <person name="Roberts A."/>
            <person name="Saif S."/>
            <person name="Shea T."/>
            <person name="Sisk P."/>
            <person name="Sykes S."/>
            <person name="Wortman J."/>
            <person name="Nusbaum C."/>
            <person name="Birren B."/>
        </authorList>
    </citation>
    <scope>NUCLEOTIDE SEQUENCE [LARGE SCALE GENOMIC DNA]</scope>
    <source>
        <strain evidence="2 3">CBS 101466</strain>
    </source>
</reference>
<gene>
    <name evidence="2" type="ORF">HMPREF1541_03048</name>
</gene>
<dbReference type="FunCoup" id="W2RZB1">
    <property type="interactions" value="112"/>
</dbReference>
<dbReference type="GO" id="GO:0046933">
    <property type="term" value="F:proton-transporting ATP synthase activity, rotational mechanism"/>
    <property type="evidence" value="ECO:0007669"/>
    <property type="project" value="TreeGrafter"/>
</dbReference>
<evidence type="ECO:0000313" key="3">
    <source>
        <dbReference type="Proteomes" id="UP000030752"/>
    </source>
</evidence>
<dbReference type="Pfam" id="PF10775">
    <property type="entry name" value="ATP_sub_h"/>
    <property type="match status" value="1"/>
</dbReference>
<feature type="compositionally biased region" description="Basic and acidic residues" evidence="1">
    <location>
        <begin position="111"/>
        <end position="123"/>
    </location>
</feature>
<keyword evidence="3" id="KW-1185">Reference proteome</keyword>
<protein>
    <recommendedName>
        <fullName evidence="4">F-type H+-transporting ATPase subunit H</fullName>
    </recommendedName>
</protein>
<sequence>MSQSLRLSGALFARASSRTIPIVRRSFATTPVTKADLIQDLYLRELKAYKPPPQKGPEEGAVAKFTPPATPKSPEEADLASGMQDYENQQVEVEGQAPGETQSSPEEDYFEDLKQFDEEEAHH</sequence>
<accession>W2RZB1</accession>